<comment type="caution">
    <text evidence="1">The sequence shown here is derived from an EMBL/GenBank/DDBJ whole genome shotgun (WGS) entry which is preliminary data.</text>
</comment>
<dbReference type="EMBL" id="MU275960">
    <property type="protein sequence ID" value="KAI0045141.1"/>
    <property type="molecule type" value="Genomic_DNA"/>
</dbReference>
<accession>A0ACB8RN71</accession>
<protein>
    <submittedName>
        <fullName evidence="1">Uncharacterized protein</fullName>
    </submittedName>
</protein>
<reference evidence="1" key="1">
    <citation type="submission" date="2021-02" db="EMBL/GenBank/DDBJ databases">
        <authorList>
            <consortium name="DOE Joint Genome Institute"/>
            <person name="Ahrendt S."/>
            <person name="Looney B.P."/>
            <person name="Miyauchi S."/>
            <person name="Morin E."/>
            <person name="Drula E."/>
            <person name="Courty P.E."/>
            <person name="Chicoki N."/>
            <person name="Fauchery L."/>
            <person name="Kohler A."/>
            <person name="Kuo A."/>
            <person name="Labutti K."/>
            <person name="Pangilinan J."/>
            <person name="Lipzen A."/>
            <person name="Riley R."/>
            <person name="Andreopoulos W."/>
            <person name="He G."/>
            <person name="Johnson J."/>
            <person name="Barry K.W."/>
            <person name="Grigoriev I.V."/>
            <person name="Nagy L."/>
            <person name="Hibbett D."/>
            <person name="Henrissat B."/>
            <person name="Matheny P.B."/>
            <person name="Labbe J."/>
            <person name="Martin F."/>
        </authorList>
    </citation>
    <scope>NUCLEOTIDE SEQUENCE</scope>
    <source>
        <strain evidence="1">FP105234-sp</strain>
    </source>
</reference>
<gene>
    <name evidence="1" type="ORF">FA95DRAFT_166289</name>
</gene>
<evidence type="ECO:0000313" key="2">
    <source>
        <dbReference type="Proteomes" id="UP000814033"/>
    </source>
</evidence>
<sequence length="141" mass="15365">MRMLSPPQTTDEPHLHARVSTVCAGPEGKLLADGVRELHPTTLLPLPNSLAATSAACLFLGWAVMDGDFYVAACVKRPLTRRARSEAVFRNSLRGCSDILHRAFIVPSSLLSYLINDSVLCMCPLALRFFISHRRVSGSAS</sequence>
<dbReference type="Proteomes" id="UP000814033">
    <property type="component" value="Unassembled WGS sequence"/>
</dbReference>
<keyword evidence="2" id="KW-1185">Reference proteome</keyword>
<proteinExistence type="predicted"/>
<name>A0ACB8RN71_9AGAM</name>
<reference evidence="1" key="2">
    <citation type="journal article" date="2022" name="New Phytol.">
        <title>Evolutionary transition to the ectomycorrhizal habit in the genomes of a hyperdiverse lineage of mushroom-forming fungi.</title>
        <authorList>
            <person name="Looney B."/>
            <person name="Miyauchi S."/>
            <person name="Morin E."/>
            <person name="Drula E."/>
            <person name="Courty P.E."/>
            <person name="Kohler A."/>
            <person name="Kuo A."/>
            <person name="LaButti K."/>
            <person name="Pangilinan J."/>
            <person name="Lipzen A."/>
            <person name="Riley R."/>
            <person name="Andreopoulos W."/>
            <person name="He G."/>
            <person name="Johnson J."/>
            <person name="Nolan M."/>
            <person name="Tritt A."/>
            <person name="Barry K.W."/>
            <person name="Grigoriev I.V."/>
            <person name="Nagy L.G."/>
            <person name="Hibbett D."/>
            <person name="Henrissat B."/>
            <person name="Matheny P.B."/>
            <person name="Labbe J."/>
            <person name="Martin F.M."/>
        </authorList>
    </citation>
    <scope>NUCLEOTIDE SEQUENCE</scope>
    <source>
        <strain evidence="1">FP105234-sp</strain>
    </source>
</reference>
<evidence type="ECO:0000313" key="1">
    <source>
        <dbReference type="EMBL" id="KAI0045141.1"/>
    </source>
</evidence>
<organism evidence="1 2">
    <name type="scientific">Auriscalpium vulgare</name>
    <dbReference type="NCBI Taxonomy" id="40419"/>
    <lineage>
        <taxon>Eukaryota</taxon>
        <taxon>Fungi</taxon>
        <taxon>Dikarya</taxon>
        <taxon>Basidiomycota</taxon>
        <taxon>Agaricomycotina</taxon>
        <taxon>Agaricomycetes</taxon>
        <taxon>Russulales</taxon>
        <taxon>Auriscalpiaceae</taxon>
        <taxon>Auriscalpium</taxon>
    </lineage>
</organism>